<evidence type="ECO:0000313" key="1">
    <source>
        <dbReference type="EMBL" id="TXL57802.1"/>
    </source>
</evidence>
<dbReference type="AlphaFoldDB" id="A0A5C8NEB8"/>
<reference evidence="1 2" key="1">
    <citation type="submission" date="2019-06" db="EMBL/GenBank/DDBJ databases">
        <title>Cerasibacillus sp. nov., isolated from maize field.</title>
        <authorList>
            <person name="Lin S.-Y."/>
            <person name="Tsai C.-F."/>
            <person name="Young C.-C."/>
        </authorList>
    </citation>
    <scope>NUCLEOTIDE SEQUENCE [LARGE SCALE GENOMIC DNA]</scope>
    <source>
        <strain evidence="1 2">CC-CFT480</strain>
    </source>
</reference>
<proteinExistence type="predicted"/>
<gene>
    <name evidence="1" type="ORF">FHP05_14870</name>
</gene>
<organism evidence="1 2">
    <name type="scientific">Cerasibacillus terrae</name>
    <dbReference type="NCBI Taxonomy" id="2498845"/>
    <lineage>
        <taxon>Bacteria</taxon>
        <taxon>Bacillati</taxon>
        <taxon>Bacillota</taxon>
        <taxon>Bacilli</taxon>
        <taxon>Bacillales</taxon>
        <taxon>Bacillaceae</taxon>
        <taxon>Cerasibacillus</taxon>
    </lineage>
</organism>
<accession>A0A5C8NEB8</accession>
<evidence type="ECO:0000313" key="2">
    <source>
        <dbReference type="Proteomes" id="UP000321574"/>
    </source>
</evidence>
<dbReference type="Proteomes" id="UP000321574">
    <property type="component" value="Unassembled WGS sequence"/>
</dbReference>
<keyword evidence="2" id="KW-1185">Reference proteome</keyword>
<comment type="caution">
    <text evidence="1">The sequence shown here is derived from an EMBL/GenBank/DDBJ whole genome shotgun (WGS) entry which is preliminary data.</text>
</comment>
<dbReference type="RefSeq" id="WP_147670725.1">
    <property type="nucleotide sequence ID" value="NZ_VDUW01000017.1"/>
</dbReference>
<dbReference type="InterPro" id="IPR058995">
    <property type="entry name" value="YolC/YozM-like"/>
</dbReference>
<dbReference type="Pfam" id="PF26328">
    <property type="entry name" value="YolC_YozM"/>
    <property type="match status" value="1"/>
</dbReference>
<name>A0A5C8NEB8_9BACI</name>
<dbReference type="OrthoDB" id="2888227at2"/>
<dbReference type="EMBL" id="VDUW01000017">
    <property type="protein sequence ID" value="TXL57802.1"/>
    <property type="molecule type" value="Genomic_DNA"/>
</dbReference>
<sequence length="101" mass="11568">MKLKRKLGILILGCAVIGVALYGSIQKEPYSTGAVVDSVWDKYDVQSTQIGEFENQNIGKPGIYIDVYNEEEIQKVEKYLVKNLSKEDLEKYEIDVFLFEE</sequence>
<protein>
    <submittedName>
        <fullName evidence="1">Uncharacterized protein</fullName>
    </submittedName>
</protein>